<gene>
    <name evidence="1" type="ORF">CLTEP_27870</name>
</gene>
<evidence type="ECO:0000313" key="1">
    <source>
        <dbReference type="EMBL" id="KYH27303.1"/>
    </source>
</evidence>
<organism evidence="1 2">
    <name type="scientific">Clostridium tepidiprofundi DSM 19306</name>
    <dbReference type="NCBI Taxonomy" id="1121338"/>
    <lineage>
        <taxon>Bacteria</taxon>
        <taxon>Bacillati</taxon>
        <taxon>Bacillota</taxon>
        <taxon>Clostridia</taxon>
        <taxon>Eubacteriales</taxon>
        <taxon>Clostridiaceae</taxon>
        <taxon>Clostridium</taxon>
    </lineage>
</organism>
<dbReference type="Proteomes" id="UP000075531">
    <property type="component" value="Unassembled WGS sequence"/>
</dbReference>
<comment type="caution">
    <text evidence="1">The sequence shown here is derived from an EMBL/GenBank/DDBJ whole genome shotgun (WGS) entry which is preliminary data.</text>
</comment>
<proteinExistence type="predicted"/>
<dbReference type="AlphaFoldDB" id="A0A151AI54"/>
<protein>
    <submittedName>
        <fullName evidence="1">Uncharacterized protein</fullName>
    </submittedName>
</protein>
<keyword evidence="2" id="KW-1185">Reference proteome</keyword>
<name>A0A151AI54_9CLOT</name>
<dbReference type="EMBL" id="LTBA01000112">
    <property type="protein sequence ID" value="KYH27303.1"/>
    <property type="molecule type" value="Genomic_DNA"/>
</dbReference>
<dbReference type="RefSeq" id="WP_066827660.1">
    <property type="nucleotide sequence ID" value="NZ_LTBA01000112.1"/>
</dbReference>
<reference evidence="1 2" key="1">
    <citation type="submission" date="2016-02" db="EMBL/GenBank/DDBJ databases">
        <title>Genome sequence of Clostridium tepidiprofundi DSM 19306.</title>
        <authorList>
            <person name="Poehlein A."/>
            <person name="Daniel R."/>
        </authorList>
    </citation>
    <scope>NUCLEOTIDE SEQUENCE [LARGE SCALE GENOMIC DNA]</scope>
    <source>
        <strain evidence="1 2">DSM 19306</strain>
    </source>
</reference>
<evidence type="ECO:0000313" key="2">
    <source>
        <dbReference type="Proteomes" id="UP000075531"/>
    </source>
</evidence>
<accession>A0A151AI54</accession>
<dbReference type="PATRIC" id="fig|1121338.3.peg.2939"/>
<sequence>MSVIDFTYLEEIPVCNSLIGNYKSKINSITWINDNSFNVKGILNNGKKYDVILERDFDYVRGYFR</sequence>